<dbReference type="PROSITE" id="PS50937">
    <property type="entry name" value="HTH_MERR_2"/>
    <property type="match status" value="1"/>
</dbReference>
<dbReference type="PANTHER" id="PTHR30204:SF15">
    <property type="entry name" value="BLL5018 PROTEIN"/>
    <property type="match status" value="1"/>
</dbReference>
<evidence type="ECO:0000259" key="2">
    <source>
        <dbReference type="PROSITE" id="PS50937"/>
    </source>
</evidence>
<organism evidence="3 4">
    <name type="scientific">Porphyromonas canoris</name>
    <dbReference type="NCBI Taxonomy" id="36875"/>
    <lineage>
        <taxon>Bacteria</taxon>
        <taxon>Pseudomonadati</taxon>
        <taxon>Bacteroidota</taxon>
        <taxon>Bacteroidia</taxon>
        <taxon>Bacteroidales</taxon>
        <taxon>Porphyromonadaceae</taxon>
        <taxon>Porphyromonas</taxon>
    </lineage>
</organism>
<keyword evidence="1" id="KW-0238">DNA-binding</keyword>
<dbReference type="PANTHER" id="PTHR30204">
    <property type="entry name" value="REDOX-CYCLING DRUG-SENSING TRANSCRIPTIONAL ACTIVATOR SOXR"/>
    <property type="match status" value="1"/>
</dbReference>
<proteinExistence type="predicted"/>
<dbReference type="EMBL" id="JQZV01000003">
    <property type="protein sequence ID" value="KGN93299.1"/>
    <property type="molecule type" value="Genomic_DNA"/>
</dbReference>
<evidence type="ECO:0000313" key="4">
    <source>
        <dbReference type="Proteomes" id="UP000030101"/>
    </source>
</evidence>
<name>A0ABR4XND8_9PORP</name>
<dbReference type="InterPro" id="IPR000551">
    <property type="entry name" value="MerR-type_HTH_dom"/>
</dbReference>
<evidence type="ECO:0000313" key="3">
    <source>
        <dbReference type="EMBL" id="KGN93299.1"/>
    </source>
</evidence>
<dbReference type="Proteomes" id="UP000030101">
    <property type="component" value="Unassembled WGS sequence"/>
</dbReference>
<dbReference type="SUPFAM" id="SSF46955">
    <property type="entry name" value="Putative DNA-binding domain"/>
    <property type="match status" value="1"/>
</dbReference>
<keyword evidence="4" id="KW-1185">Reference proteome</keyword>
<protein>
    <recommendedName>
        <fullName evidence="2">HTH merR-type domain-containing protein</fullName>
    </recommendedName>
</protein>
<dbReference type="InterPro" id="IPR009061">
    <property type="entry name" value="DNA-bd_dom_put_sf"/>
</dbReference>
<dbReference type="SMART" id="SM00422">
    <property type="entry name" value="HTH_MERR"/>
    <property type="match status" value="1"/>
</dbReference>
<evidence type="ECO:0000256" key="1">
    <source>
        <dbReference type="ARBA" id="ARBA00023125"/>
    </source>
</evidence>
<reference evidence="3 4" key="1">
    <citation type="submission" date="2014-08" db="EMBL/GenBank/DDBJ databases">
        <title>Porphyromonas canoris strain:OH2762 Genome sequencing.</title>
        <authorList>
            <person name="Wallis C."/>
            <person name="Deusch O."/>
            <person name="O'Flynn C."/>
            <person name="Davis I."/>
            <person name="Jospin G."/>
            <person name="Darling A.E."/>
            <person name="Coil D.A."/>
            <person name="Alexiev A."/>
            <person name="Horsfall A."/>
            <person name="Kirkwood N."/>
            <person name="Harris S."/>
            <person name="Eisen J.A."/>
        </authorList>
    </citation>
    <scope>NUCLEOTIDE SEQUENCE [LARGE SCALE GENOMIC DNA]</scope>
    <source>
        <strain evidence="4">COT-108 OH2762</strain>
    </source>
</reference>
<dbReference type="InterPro" id="IPR047057">
    <property type="entry name" value="MerR_fam"/>
</dbReference>
<feature type="domain" description="HTH merR-type" evidence="2">
    <location>
        <begin position="1"/>
        <end position="71"/>
    </location>
</feature>
<sequence length="111" mass="12996">MCMTIGELAQMYGITESILRYWEKCKLISPRKSKKGTRYYHKKDVEQVDRVYYLVQEQGFTVEAAKRKLSEKQPSDGKSVVDKLMEIKAGIDALIEQCDYIIERREKSEHS</sequence>
<dbReference type="Pfam" id="PF13411">
    <property type="entry name" value="MerR_1"/>
    <property type="match status" value="1"/>
</dbReference>
<dbReference type="Gene3D" id="1.10.1660.10">
    <property type="match status" value="1"/>
</dbReference>
<gene>
    <name evidence="3" type="ORF">HQ43_01230</name>
</gene>
<comment type="caution">
    <text evidence="3">The sequence shown here is derived from an EMBL/GenBank/DDBJ whole genome shotgun (WGS) entry which is preliminary data.</text>
</comment>
<accession>A0ABR4XND8</accession>